<protein>
    <submittedName>
        <fullName evidence="7">Flagellar basal body rod protein FlgF</fullName>
    </submittedName>
    <submittedName>
        <fullName evidence="8">Flagellar hook-basal body protein</fullName>
    </submittedName>
</protein>
<keyword evidence="7" id="KW-0282">Flagellum</keyword>
<dbReference type="InterPro" id="IPR037925">
    <property type="entry name" value="FlgE/F/G-like"/>
</dbReference>
<dbReference type="Pfam" id="PF22692">
    <property type="entry name" value="LlgE_F_G_D1"/>
    <property type="match status" value="1"/>
</dbReference>
<accession>A0A0W0VYK5</accession>
<dbReference type="Proteomes" id="UP000295517">
    <property type="component" value="Chromosome"/>
</dbReference>
<dbReference type="NCBIfam" id="TIGR03506">
    <property type="entry name" value="FlgEFG_subfam"/>
    <property type="match status" value="1"/>
</dbReference>
<evidence type="ECO:0000256" key="4">
    <source>
        <dbReference type="RuleBase" id="RU362116"/>
    </source>
</evidence>
<dbReference type="InterPro" id="IPR020013">
    <property type="entry name" value="Flagellar_FlgE/F/G"/>
</dbReference>
<evidence type="ECO:0000313" key="8">
    <source>
        <dbReference type="EMBL" id="QBR83999.1"/>
    </source>
</evidence>
<evidence type="ECO:0000259" key="6">
    <source>
        <dbReference type="Pfam" id="PF22692"/>
    </source>
</evidence>
<evidence type="ECO:0000313" key="7">
    <source>
        <dbReference type="EMBL" id="KTD24990.1"/>
    </source>
</evidence>
<comment type="subcellular location">
    <subcellularLocation>
        <location evidence="1 4">Bacterial flagellum basal body</location>
    </subcellularLocation>
</comment>
<dbReference type="AlphaFoldDB" id="A0A0W0VYK5"/>
<dbReference type="InterPro" id="IPR010930">
    <property type="entry name" value="Flg_bb/hook_C_dom"/>
</dbReference>
<reference evidence="7 9" key="1">
    <citation type="submission" date="2015-11" db="EMBL/GenBank/DDBJ databases">
        <title>Genomic analysis of 38 Legionella species identifies large and diverse effector repertoires.</title>
        <authorList>
            <person name="Burstein D."/>
            <person name="Amaro F."/>
            <person name="Zusman T."/>
            <person name="Lifshitz Z."/>
            <person name="Cohen O."/>
            <person name="Gilbert J.A."/>
            <person name="Pupko T."/>
            <person name="Shuman H.A."/>
            <person name="Segal G."/>
        </authorList>
    </citation>
    <scope>NUCLEOTIDE SEQUENCE [LARGE SCALE GENOMIC DNA]</scope>
    <source>
        <strain evidence="7 9">Bercovier 4</strain>
    </source>
</reference>
<feature type="domain" description="Flagellar basal-body/hook protein C-terminal" evidence="5">
    <location>
        <begin position="187"/>
        <end position="230"/>
    </location>
</feature>
<dbReference type="OrthoDB" id="8578401at2"/>
<dbReference type="Pfam" id="PF06429">
    <property type="entry name" value="Flg_bbr_C"/>
    <property type="match status" value="1"/>
</dbReference>
<dbReference type="PANTHER" id="PTHR30435">
    <property type="entry name" value="FLAGELLAR PROTEIN"/>
    <property type="match status" value="1"/>
</dbReference>
<evidence type="ECO:0000313" key="10">
    <source>
        <dbReference type="Proteomes" id="UP000295517"/>
    </source>
</evidence>
<evidence type="ECO:0000256" key="3">
    <source>
        <dbReference type="ARBA" id="ARBA00023143"/>
    </source>
</evidence>
<evidence type="ECO:0000256" key="2">
    <source>
        <dbReference type="ARBA" id="ARBA00009677"/>
    </source>
</evidence>
<dbReference type="EMBL" id="LNYH01000064">
    <property type="protein sequence ID" value="KTD24990.1"/>
    <property type="molecule type" value="Genomic_DNA"/>
</dbReference>
<comment type="similarity">
    <text evidence="2 4">Belongs to the flagella basal body rod proteins family.</text>
</comment>
<dbReference type="GO" id="GO:0009425">
    <property type="term" value="C:bacterial-type flagellum basal body"/>
    <property type="evidence" value="ECO:0007669"/>
    <property type="project" value="UniProtKB-SubCell"/>
</dbReference>
<name>A0A0W0VYK5_9GAMM</name>
<dbReference type="SUPFAM" id="SSF117143">
    <property type="entry name" value="Flagellar hook protein flgE"/>
    <property type="match status" value="1"/>
</dbReference>
<keyword evidence="3 4" id="KW-0975">Bacterial flagellum</keyword>
<dbReference type="EMBL" id="CP038254">
    <property type="protein sequence ID" value="QBR83999.1"/>
    <property type="molecule type" value="Genomic_DNA"/>
</dbReference>
<gene>
    <name evidence="7" type="primary">flgF</name>
    <name evidence="8" type="ORF">E3983_06315</name>
    <name evidence="7" type="ORF">Lisr_1286</name>
</gene>
<keyword evidence="9" id="KW-1185">Reference proteome</keyword>
<evidence type="ECO:0000256" key="1">
    <source>
        <dbReference type="ARBA" id="ARBA00004117"/>
    </source>
</evidence>
<evidence type="ECO:0000259" key="5">
    <source>
        <dbReference type="Pfam" id="PF06429"/>
    </source>
</evidence>
<dbReference type="GO" id="GO:0071978">
    <property type="term" value="P:bacterial-type flagellum-dependent swarming motility"/>
    <property type="evidence" value="ECO:0007669"/>
    <property type="project" value="TreeGrafter"/>
</dbReference>
<dbReference type="PATRIC" id="fig|454.4.peg.1392"/>
<evidence type="ECO:0000313" key="9">
    <source>
        <dbReference type="Proteomes" id="UP000054761"/>
    </source>
</evidence>
<dbReference type="InterPro" id="IPR053967">
    <property type="entry name" value="LlgE_F_G-like_D1"/>
</dbReference>
<sequence>MLNAISAAQVAMNQDQLKMQAVSQNISNMQTPAYQRFILTESGFDEHLAANIENISKKMRQNHLQEQGTLTQTHRPLDVAISGRGYFQVQTENGVFYTRRGDFHINERGELTTASSALVLGKNGPVHIDEGDFIIDRTGHLFIDKQKIDQLNVVDFKNDSSLSYAGHGLYQCNTAPEPVNSATYILQGFVEQSNVKSIDEMTEMLKISRHFEASQKIMRMADALISSAVNQLGEGNV</sequence>
<proteinExistence type="inferred from homology"/>
<reference evidence="8 10" key="2">
    <citation type="submission" date="2019-03" db="EMBL/GenBank/DDBJ databases">
        <title>Diverse conjugative elements silence natural transformation in Legionella species.</title>
        <authorList>
            <person name="Durieux I."/>
            <person name="Ginevra C."/>
            <person name="Attaiech L."/>
            <person name="Picq K."/>
            <person name="Juan P.A."/>
            <person name="Jarraud S."/>
            <person name="Charpentier X."/>
        </authorList>
    </citation>
    <scope>NUCLEOTIDE SEQUENCE [LARGE SCALE GENOMIC DNA]</scope>
    <source>
        <strain evidence="8 10">HL-0427-4011</strain>
    </source>
</reference>
<keyword evidence="7" id="KW-0966">Cell projection</keyword>
<dbReference type="PANTHER" id="PTHR30435:SF19">
    <property type="entry name" value="FLAGELLAR BASAL-BODY ROD PROTEIN FLGG"/>
    <property type="match status" value="1"/>
</dbReference>
<dbReference type="RefSeq" id="WP_058501644.1">
    <property type="nucleotide sequence ID" value="NZ_CAAAJA010000003.1"/>
</dbReference>
<keyword evidence="7" id="KW-0969">Cilium</keyword>
<feature type="domain" description="Flagellar hook protein FlgE/F/G-like D1" evidence="6">
    <location>
        <begin position="80"/>
        <end position="139"/>
    </location>
</feature>
<dbReference type="Proteomes" id="UP000054761">
    <property type="component" value="Unassembled WGS sequence"/>
</dbReference>
<organism evidence="7 9">
    <name type="scientific">Legionella israelensis</name>
    <dbReference type="NCBI Taxonomy" id="454"/>
    <lineage>
        <taxon>Bacteria</taxon>
        <taxon>Pseudomonadati</taxon>
        <taxon>Pseudomonadota</taxon>
        <taxon>Gammaproteobacteria</taxon>
        <taxon>Legionellales</taxon>
        <taxon>Legionellaceae</taxon>
        <taxon>Legionella</taxon>
    </lineage>
</organism>
<dbReference type="STRING" id="454.Lisr_1286"/>